<reference evidence="3" key="1">
    <citation type="submission" date="2016-10" db="EMBL/GenBank/DDBJ databases">
        <authorList>
            <person name="Varghese N."/>
        </authorList>
    </citation>
    <scope>NUCLEOTIDE SEQUENCE [LARGE SCALE GENOMIC DNA]</scope>
    <source>
        <strain evidence="3">ACV-9</strain>
    </source>
</reference>
<evidence type="ECO:0000259" key="1">
    <source>
        <dbReference type="Pfam" id="PF17032"/>
    </source>
</evidence>
<dbReference type="Proteomes" id="UP000182321">
    <property type="component" value="Unassembled WGS sequence"/>
</dbReference>
<proteinExistence type="predicted"/>
<dbReference type="EMBL" id="FNZX01000004">
    <property type="protein sequence ID" value="SEK29893.1"/>
    <property type="molecule type" value="Genomic_DNA"/>
</dbReference>
<sequence>MLILFGTRRMNKEMGVDNRQLYKCPHCNNVSHYKIVRNRLYFTLFFVPVLPLSSTYYEVCPICERGGIITKAIAKEAIVAPEAIAVNQ</sequence>
<keyword evidence="3" id="KW-1185">Reference proteome</keyword>
<gene>
    <name evidence="2" type="ORF">SAMN02910377_00501</name>
</gene>
<name>A0A1H7FUZ6_9FIRM</name>
<dbReference type="RefSeq" id="WP_049960262.1">
    <property type="nucleotide sequence ID" value="NZ_FNZX01000004.1"/>
</dbReference>
<feature type="domain" description="Zinc-ribbon 15" evidence="1">
    <location>
        <begin position="23"/>
        <end position="65"/>
    </location>
</feature>
<accession>A0A1H7FUZ6</accession>
<dbReference type="PANTHER" id="PTHR28139">
    <property type="entry name" value="UPF0768 PROTEIN YBL029C-A"/>
    <property type="match status" value="1"/>
</dbReference>
<protein>
    <recommendedName>
        <fullName evidence="1">Zinc-ribbon 15 domain-containing protein</fullName>
    </recommendedName>
</protein>
<dbReference type="PANTHER" id="PTHR28139:SF1">
    <property type="entry name" value="UPF0768 PROTEIN YBL029C-A"/>
    <property type="match status" value="1"/>
</dbReference>
<evidence type="ECO:0000313" key="3">
    <source>
        <dbReference type="Proteomes" id="UP000182321"/>
    </source>
</evidence>
<dbReference type="InterPro" id="IPR031493">
    <property type="entry name" value="Zinc_ribbon_15"/>
</dbReference>
<dbReference type="Pfam" id="PF17032">
    <property type="entry name" value="Zn_ribbon_15"/>
    <property type="match status" value="1"/>
</dbReference>
<evidence type="ECO:0000313" key="2">
    <source>
        <dbReference type="EMBL" id="SEK29893.1"/>
    </source>
</evidence>
<dbReference type="AlphaFoldDB" id="A0A1H7FUZ6"/>
<organism evidence="2 3">
    <name type="scientific">Pseudobutyrivibrio ruminis</name>
    <dbReference type="NCBI Taxonomy" id="46206"/>
    <lineage>
        <taxon>Bacteria</taxon>
        <taxon>Bacillati</taxon>
        <taxon>Bacillota</taxon>
        <taxon>Clostridia</taxon>
        <taxon>Lachnospirales</taxon>
        <taxon>Lachnospiraceae</taxon>
        <taxon>Pseudobutyrivibrio</taxon>
    </lineage>
</organism>